<evidence type="ECO:0000256" key="3">
    <source>
        <dbReference type="ARBA" id="ARBA00022475"/>
    </source>
</evidence>
<evidence type="ECO:0000256" key="5">
    <source>
        <dbReference type="ARBA" id="ARBA00022989"/>
    </source>
</evidence>
<keyword evidence="3" id="KW-1003">Cell membrane</keyword>
<dbReference type="GO" id="GO:0005886">
    <property type="term" value="C:plasma membrane"/>
    <property type="evidence" value="ECO:0007669"/>
    <property type="project" value="UniProtKB-SubCell"/>
</dbReference>
<dbReference type="PANTHER" id="PTHR30561:SF1">
    <property type="entry name" value="MULTIDRUG TRANSPORTER EMRE"/>
    <property type="match status" value="1"/>
</dbReference>
<sequence length="116" mass="12551">MKYYILLLTSILFEIFSTSMLKLSNGFTNITPTIALIIGFGISFTLLIITLKHIPLSIAYSVWAGLGTAGTALVGMFAFNEDLSTLNIFGLIIIIAGVVIMNFNKKSEPTKSTNVA</sequence>
<feature type="transmembrane region" description="Helical" evidence="9">
    <location>
        <begin position="85"/>
        <end position="103"/>
    </location>
</feature>
<dbReference type="AlphaFoldDB" id="A0A921JAR7"/>
<evidence type="ECO:0000256" key="1">
    <source>
        <dbReference type="ARBA" id="ARBA00004651"/>
    </source>
</evidence>
<dbReference type="EMBL" id="DYYI01000049">
    <property type="protein sequence ID" value="HJE19617.1"/>
    <property type="molecule type" value="Genomic_DNA"/>
</dbReference>
<dbReference type="FunFam" id="1.10.3730.20:FF:000001">
    <property type="entry name" value="Quaternary ammonium compound resistance transporter SugE"/>
    <property type="match status" value="1"/>
</dbReference>
<proteinExistence type="inferred from homology"/>
<evidence type="ECO:0000313" key="11">
    <source>
        <dbReference type="Proteomes" id="UP000763505"/>
    </source>
</evidence>
<comment type="caution">
    <text evidence="10">The sequence shown here is derived from an EMBL/GenBank/DDBJ whole genome shotgun (WGS) entry which is preliminary data.</text>
</comment>
<feature type="transmembrane region" description="Helical" evidence="9">
    <location>
        <begin position="33"/>
        <end position="51"/>
    </location>
</feature>
<dbReference type="GO" id="GO:0022857">
    <property type="term" value="F:transmembrane transporter activity"/>
    <property type="evidence" value="ECO:0007669"/>
    <property type="project" value="InterPro"/>
</dbReference>
<evidence type="ECO:0000256" key="4">
    <source>
        <dbReference type="ARBA" id="ARBA00022692"/>
    </source>
</evidence>
<comment type="similarity">
    <text evidence="7 8">Belongs to the drug/metabolite transporter (DMT) superfamily. Small multidrug resistance (SMR) (TC 2.A.7.1) family.</text>
</comment>
<comment type="subcellular location">
    <subcellularLocation>
        <location evidence="1 8">Cell membrane</location>
        <topology evidence="1 8">Multi-pass membrane protein</topology>
    </subcellularLocation>
</comment>
<dbReference type="PANTHER" id="PTHR30561">
    <property type="entry name" value="SMR FAMILY PROTON-DEPENDENT DRUG EFFLUX TRANSPORTER SUGE"/>
    <property type="match status" value="1"/>
</dbReference>
<gene>
    <name evidence="10" type="ORF">K8V35_04625</name>
</gene>
<organism evidence="10 11">
    <name type="scientific">Aliicoccus persicus</name>
    <dbReference type="NCBI Taxonomy" id="930138"/>
    <lineage>
        <taxon>Bacteria</taxon>
        <taxon>Bacillati</taxon>
        <taxon>Bacillota</taxon>
        <taxon>Bacilli</taxon>
        <taxon>Bacillales</taxon>
        <taxon>Staphylococcaceae</taxon>
        <taxon>Aliicoccus</taxon>
    </lineage>
</organism>
<accession>A0A921JAR7</accession>
<evidence type="ECO:0000256" key="2">
    <source>
        <dbReference type="ARBA" id="ARBA00022448"/>
    </source>
</evidence>
<keyword evidence="4 8" id="KW-0812">Transmembrane</keyword>
<evidence type="ECO:0000256" key="8">
    <source>
        <dbReference type="RuleBase" id="RU003942"/>
    </source>
</evidence>
<dbReference type="InterPro" id="IPR000390">
    <property type="entry name" value="Small_drug/metabolite_transptr"/>
</dbReference>
<dbReference type="SUPFAM" id="SSF103481">
    <property type="entry name" value="Multidrug resistance efflux transporter EmrE"/>
    <property type="match status" value="1"/>
</dbReference>
<evidence type="ECO:0000256" key="6">
    <source>
        <dbReference type="ARBA" id="ARBA00023136"/>
    </source>
</evidence>
<dbReference type="InterPro" id="IPR037185">
    <property type="entry name" value="EmrE-like"/>
</dbReference>
<dbReference type="Gene3D" id="1.10.3730.20">
    <property type="match status" value="1"/>
</dbReference>
<keyword evidence="2" id="KW-0813">Transport</keyword>
<evidence type="ECO:0000256" key="9">
    <source>
        <dbReference type="SAM" id="Phobius"/>
    </source>
</evidence>
<evidence type="ECO:0000256" key="7">
    <source>
        <dbReference type="ARBA" id="ARBA00038032"/>
    </source>
</evidence>
<protein>
    <submittedName>
        <fullName evidence="10">Multidrug efflux SMR transporter</fullName>
    </submittedName>
</protein>
<reference evidence="10" key="1">
    <citation type="journal article" date="2021" name="PeerJ">
        <title>Extensive microbial diversity within the chicken gut microbiome revealed by metagenomics and culture.</title>
        <authorList>
            <person name="Gilroy R."/>
            <person name="Ravi A."/>
            <person name="Getino M."/>
            <person name="Pursley I."/>
            <person name="Horton D.L."/>
            <person name="Alikhan N.F."/>
            <person name="Baker D."/>
            <person name="Gharbi K."/>
            <person name="Hall N."/>
            <person name="Watson M."/>
            <person name="Adriaenssens E.M."/>
            <person name="Foster-Nyarko E."/>
            <person name="Jarju S."/>
            <person name="Secka A."/>
            <person name="Antonio M."/>
            <person name="Oren A."/>
            <person name="Chaudhuri R.R."/>
            <person name="La Ragione R."/>
            <person name="Hildebrand F."/>
            <person name="Pallen M.J."/>
        </authorList>
    </citation>
    <scope>NUCLEOTIDE SEQUENCE</scope>
    <source>
        <strain evidence="10">6019</strain>
    </source>
</reference>
<dbReference type="Proteomes" id="UP000763505">
    <property type="component" value="Unassembled WGS sequence"/>
</dbReference>
<dbReference type="InterPro" id="IPR045324">
    <property type="entry name" value="Small_multidrug_res"/>
</dbReference>
<reference evidence="10" key="2">
    <citation type="submission" date="2021-09" db="EMBL/GenBank/DDBJ databases">
        <authorList>
            <person name="Gilroy R."/>
        </authorList>
    </citation>
    <scope>NUCLEOTIDE SEQUENCE</scope>
    <source>
        <strain evidence="10">6019</strain>
    </source>
</reference>
<feature type="transmembrane region" description="Helical" evidence="9">
    <location>
        <begin position="58"/>
        <end position="79"/>
    </location>
</feature>
<keyword evidence="6 9" id="KW-0472">Membrane</keyword>
<dbReference type="Pfam" id="PF00893">
    <property type="entry name" value="Multi_Drug_Res"/>
    <property type="match status" value="1"/>
</dbReference>
<evidence type="ECO:0000313" key="10">
    <source>
        <dbReference type="EMBL" id="HJE19617.1"/>
    </source>
</evidence>
<name>A0A921JAR7_9STAP</name>
<keyword evidence="5 9" id="KW-1133">Transmembrane helix</keyword>